<dbReference type="GO" id="GO:0046872">
    <property type="term" value="F:metal ion binding"/>
    <property type="evidence" value="ECO:0007669"/>
    <property type="project" value="UniProtKB-KW"/>
</dbReference>
<evidence type="ECO:0000259" key="4">
    <source>
        <dbReference type="Pfam" id="PF08759"/>
    </source>
</evidence>
<evidence type="ECO:0000256" key="3">
    <source>
        <dbReference type="ARBA" id="ARBA00022723"/>
    </source>
</evidence>
<accession>A0A256VJS1</accession>
<dbReference type="GO" id="GO:0016757">
    <property type="term" value="F:glycosyltransferase activity"/>
    <property type="evidence" value="ECO:0007669"/>
    <property type="project" value="UniProtKB-KW"/>
</dbReference>
<dbReference type="RefSeq" id="WP_094504240.1">
    <property type="nucleotide sequence ID" value="NZ_JBCLUD010000015.1"/>
</dbReference>
<evidence type="ECO:0000313" key="5">
    <source>
        <dbReference type="EMBL" id="OYT03895.1"/>
    </source>
</evidence>
<dbReference type="Pfam" id="PF01501">
    <property type="entry name" value="Glyco_transf_8"/>
    <property type="match status" value="1"/>
</dbReference>
<dbReference type="PANTHER" id="PTHR13778">
    <property type="entry name" value="GLYCOSYLTRANSFERASE 8 DOMAIN-CONTAINING PROTEIN"/>
    <property type="match status" value="1"/>
</dbReference>
<dbReference type="SUPFAM" id="SSF53448">
    <property type="entry name" value="Nucleotide-diphospho-sugar transferases"/>
    <property type="match status" value="1"/>
</dbReference>
<dbReference type="InterPro" id="IPR014869">
    <property type="entry name" value="GT-D"/>
</dbReference>
<dbReference type="InterPro" id="IPR002495">
    <property type="entry name" value="Glyco_trans_8"/>
</dbReference>
<gene>
    <name evidence="5" type="ORF">CBG21_04165</name>
</gene>
<evidence type="ECO:0000256" key="2">
    <source>
        <dbReference type="ARBA" id="ARBA00022679"/>
    </source>
</evidence>
<proteinExistence type="predicted"/>
<dbReference type="NCBIfam" id="TIGR03728">
    <property type="entry name" value="glyco_access_1"/>
    <property type="match status" value="1"/>
</dbReference>
<dbReference type="InterPro" id="IPR050748">
    <property type="entry name" value="Glycosyltrans_8_dom-fam"/>
</dbReference>
<keyword evidence="3" id="KW-0479">Metal-binding</keyword>
<keyword evidence="2 5" id="KW-0808">Transferase</keyword>
<reference evidence="5 6" key="2">
    <citation type="submission" date="2017-09" db="EMBL/GenBank/DDBJ databases">
        <title>Tripartite evolution among Lactobacillus johnsonii, Lactobacillus taiwanensis, Lactobacillus reuteri and their rodent host.</title>
        <authorList>
            <person name="Wang T."/>
            <person name="Knowles S."/>
            <person name="Cheng C."/>
        </authorList>
    </citation>
    <scope>NUCLEOTIDE SEQUENCE [LARGE SCALE GENOMIC DNA]</scope>
    <source>
        <strain evidence="5 6">103v</strain>
    </source>
</reference>
<dbReference type="CDD" id="cd04194">
    <property type="entry name" value="GT8_A4GalT_like"/>
    <property type="match status" value="1"/>
</dbReference>
<sequence length="682" mass="78670">MKVIALSGDYGYLNQIETTIKSIIVHNRDVKIYVINPDIPHEWFVNLNYYLKQVGAEIVDKKVNPGLLDQMHSSRNHISTATFGRILIPKVISEDKVLYLDSDIIVDANLDAVFAIDFGENMLYAVPDFYGPHKFDEQGYVIDDEIGEYNAGVLLINNKRWREEKVADRLLEMGKNDNLANGDQTVINDYFKRQIGQLNPRYNYQIGYELNGALHTHILESLKKVVDPQIIHYITSDKPYNLLSIGSLRDKWWDYCNLEWSEIINVGRANQYKEKKLIFDGEAFVFTNVAEIQNVEQLIKKLPNIHFNIAAYTTMAFLLIKLIAYDNVTLYPNILEKRLNKAINQADVYLDINYGPKADEVVERIVQKNIPIFAFEQTKSPDMNYDNYQVFHDDQVDEMATAINNTIKTNPKFNIEVKDVSESLDLILENRKSVVRFGDGEFDLIRGDSIPYQNYEPDLAEKLKKIILRGNFNNTLVCLPDVFKSLNRYNHYAEDFYNSVFFPKNDHFLKEIAQTNNWYGSTFISRPYIDLVDKIKSTETFTKLKQLWQGRDLLIVEGALTRSGVGNDLFADAKSIKRIICPAKDSYQQIDQIEQAIRANAEHRLILLMLGPTAKVVVDDLQDLNNQLIDLGHIDSEYEWFKMGATHKVKLANKHTAEFNYDEDIAAVHDQAYQNEIVARIK</sequence>
<dbReference type="Proteomes" id="UP000216122">
    <property type="component" value="Unassembled WGS sequence"/>
</dbReference>
<evidence type="ECO:0000256" key="1">
    <source>
        <dbReference type="ARBA" id="ARBA00022676"/>
    </source>
</evidence>
<feature type="domain" description="Glycosyltransferase GT-D fold" evidence="4">
    <location>
        <begin position="434"/>
        <end position="659"/>
    </location>
</feature>
<dbReference type="Pfam" id="PF08759">
    <property type="entry name" value="GT-D"/>
    <property type="match status" value="1"/>
</dbReference>
<dbReference type="Gene3D" id="3.90.550.10">
    <property type="entry name" value="Spore Coat Polysaccharide Biosynthesis Protein SpsA, Chain A"/>
    <property type="match status" value="1"/>
</dbReference>
<dbReference type="InterPro" id="IPR029044">
    <property type="entry name" value="Nucleotide-diphossugar_trans"/>
</dbReference>
<name>A0A256VJS1_LIMRT</name>
<protein>
    <submittedName>
        <fullName evidence="5">Glycosyltransferase</fullName>
    </submittedName>
</protein>
<organism evidence="5 6">
    <name type="scientific">Limosilactobacillus reuteri</name>
    <name type="common">Lactobacillus reuteri</name>
    <dbReference type="NCBI Taxonomy" id="1598"/>
    <lineage>
        <taxon>Bacteria</taxon>
        <taxon>Bacillati</taxon>
        <taxon>Bacillota</taxon>
        <taxon>Bacilli</taxon>
        <taxon>Lactobacillales</taxon>
        <taxon>Lactobacillaceae</taxon>
        <taxon>Limosilactobacillus</taxon>
    </lineage>
</organism>
<comment type="caution">
    <text evidence="5">The sequence shown here is derived from an EMBL/GenBank/DDBJ whole genome shotgun (WGS) entry which is preliminary data.</text>
</comment>
<keyword evidence="1" id="KW-0328">Glycosyltransferase</keyword>
<reference evidence="6" key="1">
    <citation type="submission" date="2017-05" db="EMBL/GenBank/DDBJ databases">
        <authorList>
            <person name="Lin X.B."/>
            <person name="Stothard P."/>
            <person name="Tasseva G."/>
            <person name="Walter J."/>
        </authorList>
    </citation>
    <scope>NUCLEOTIDE SEQUENCE [LARGE SCALE GENOMIC DNA]</scope>
    <source>
        <strain evidence="6">103v</strain>
    </source>
</reference>
<dbReference type="PANTHER" id="PTHR13778:SF47">
    <property type="entry name" value="LIPOPOLYSACCHARIDE 1,3-GALACTOSYLTRANSFERASE"/>
    <property type="match status" value="1"/>
</dbReference>
<dbReference type="EMBL" id="NGQC01000027">
    <property type="protein sequence ID" value="OYT03895.1"/>
    <property type="molecule type" value="Genomic_DNA"/>
</dbReference>
<evidence type="ECO:0000313" key="6">
    <source>
        <dbReference type="Proteomes" id="UP000216122"/>
    </source>
</evidence>
<dbReference type="AlphaFoldDB" id="A0A256VJS1"/>